<reference evidence="11 12" key="1">
    <citation type="journal article" date="2018" name="Sci. Rep.">
        <title>Genomic signatures of local adaptation to the degree of environmental predictability in rotifers.</title>
        <authorList>
            <person name="Franch-Gras L."/>
            <person name="Hahn C."/>
            <person name="Garcia-Roger E.M."/>
            <person name="Carmona M.J."/>
            <person name="Serra M."/>
            <person name="Gomez A."/>
        </authorList>
    </citation>
    <scope>NUCLEOTIDE SEQUENCE [LARGE SCALE GENOMIC DNA]</scope>
    <source>
        <strain evidence="11">HYR1</strain>
    </source>
</reference>
<dbReference type="InterPro" id="IPR013122">
    <property type="entry name" value="PKD1_2_channel"/>
</dbReference>
<evidence type="ECO:0000313" key="12">
    <source>
        <dbReference type="Proteomes" id="UP000276133"/>
    </source>
</evidence>
<feature type="domain" description="Polycystin cation channel PKD1/PKD2" evidence="9">
    <location>
        <begin position="454"/>
        <end position="673"/>
    </location>
</feature>
<evidence type="ECO:0000256" key="1">
    <source>
        <dbReference type="ARBA" id="ARBA00004141"/>
    </source>
</evidence>
<dbReference type="InterPro" id="IPR051223">
    <property type="entry name" value="Polycystin"/>
</dbReference>
<dbReference type="InterPro" id="IPR046791">
    <property type="entry name" value="Polycystin_dom"/>
</dbReference>
<accession>A0A3M7PTT3</accession>
<dbReference type="EMBL" id="REGN01008843">
    <property type="protein sequence ID" value="RNA02526.1"/>
    <property type="molecule type" value="Genomic_DNA"/>
</dbReference>
<evidence type="ECO:0000313" key="11">
    <source>
        <dbReference type="EMBL" id="RNA02526.1"/>
    </source>
</evidence>
<keyword evidence="5 8" id="KW-0472">Membrane</keyword>
<feature type="transmembrane region" description="Helical" evidence="8">
    <location>
        <begin position="33"/>
        <end position="56"/>
    </location>
</feature>
<dbReference type="GO" id="GO:0005262">
    <property type="term" value="F:calcium channel activity"/>
    <property type="evidence" value="ECO:0007669"/>
    <property type="project" value="TreeGrafter"/>
</dbReference>
<organism evidence="11 12">
    <name type="scientific">Brachionus plicatilis</name>
    <name type="common">Marine rotifer</name>
    <name type="synonym">Brachionus muelleri</name>
    <dbReference type="NCBI Taxonomy" id="10195"/>
    <lineage>
        <taxon>Eukaryota</taxon>
        <taxon>Metazoa</taxon>
        <taxon>Spiralia</taxon>
        <taxon>Gnathifera</taxon>
        <taxon>Rotifera</taxon>
        <taxon>Eurotatoria</taxon>
        <taxon>Monogononta</taxon>
        <taxon>Pseudotrocha</taxon>
        <taxon>Ploima</taxon>
        <taxon>Brachionidae</taxon>
        <taxon>Brachionus</taxon>
    </lineage>
</organism>
<dbReference type="GO" id="GO:0005509">
    <property type="term" value="F:calcium ion binding"/>
    <property type="evidence" value="ECO:0007669"/>
    <property type="project" value="InterPro"/>
</dbReference>
<keyword evidence="12" id="KW-1185">Reference proteome</keyword>
<dbReference type="Pfam" id="PF08016">
    <property type="entry name" value="PKD_channel"/>
    <property type="match status" value="1"/>
</dbReference>
<dbReference type="FunFam" id="1.10.287.70:FF:000086">
    <property type="entry name" value="Polycystic kidney disease 2"/>
    <property type="match status" value="1"/>
</dbReference>
<dbReference type="AlphaFoldDB" id="A0A3M7PTT3"/>
<feature type="transmembrane region" description="Helical" evidence="8">
    <location>
        <begin position="640"/>
        <end position="666"/>
    </location>
</feature>
<evidence type="ECO:0000256" key="6">
    <source>
        <dbReference type="ARBA" id="ARBA00023180"/>
    </source>
</evidence>
<evidence type="ECO:0000256" key="8">
    <source>
        <dbReference type="SAM" id="Phobius"/>
    </source>
</evidence>
<dbReference type="STRING" id="10195.A0A3M7PTT3"/>
<dbReference type="Gene3D" id="1.10.287.70">
    <property type="match status" value="1"/>
</dbReference>
<evidence type="ECO:0000256" key="3">
    <source>
        <dbReference type="ARBA" id="ARBA00022692"/>
    </source>
</evidence>
<feature type="transmembrane region" description="Helical" evidence="8">
    <location>
        <begin position="493"/>
        <end position="511"/>
    </location>
</feature>
<dbReference type="GO" id="GO:0016020">
    <property type="term" value="C:membrane"/>
    <property type="evidence" value="ECO:0007669"/>
    <property type="project" value="UniProtKB-SubCell"/>
</dbReference>
<keyword evidence="6" id="KW-0325">Glycoprotein</keyword>
<feature type="transmembrane region" description="Helical" evidence="8">
    <location>
        <begin position="178"/>
        <end position="197"/>
    </location>
</feature>
<gene>
    <name evidence="11" type="ORF">BpHYR1_023183</name>
</gene>
<dbReference type="Pfam" id="PF20519">
    <property type="entry name" value="Polycystin_dom"/>
    <property type="match status" value="1"/>
</dbReference>
<dbReference type="InterPro" id="IPR003915">
    <property type="entry name" value="PKD_2"/>
</dbReference>
<evidence type="ECO:0000259" key="10">
    <source>
        <dbReference type="Pfam" id="PF20519"/>
    </source>
</evidence>
<feature type="transmembrane region" description="Helical" evidence="8">
    <location>
        <begin position="450"/>
        <end position="473"/>
    </location>
</feature>
<feature type="transmembrane region" description="Helical" evidence="8">
    <location>
        <begin position="543"/>
        <end position="563"/>
    </location>
</feature>
<feature type="transmembrane region" description="Helical" evidence="8">
    <location>
        <begin position="76"/>
        <end position="99"/>
    </location>
</feature>
<feature type="transmembrane region" description="Helical" evidence="8">
    <location>
        <begin position="583"/>
        <end position="605"/>
    </location>
</feature>
<sequence length="757" mass="88164">FKKLFRSNRNVEYKRESKEDALNKKQGRNFPHWVIYISWFLVFVSIVVPAFFVILYSLEWGKERSEAWLTSLFMSFFQSLLVVDPLKVFIITAVITWILKKPDDEDDSLIDSGDPLYNAIVNHDEEYLHTTLSSLSQIDIREIAQSRRSKLSTLKPIDPEELERQRIERKNAVKLKEIIREAASYLSFFLVVLFLSYQARSKNSFYVHKDLSNSLLNNKEMAFEDIQSRDDLWNYIEKVFVPSMYAPRWYNDKRISWREKLTTFDRFNLRVGASRIRQLRIKENSCIVNPKMAQLFDHCRDDYNWVDDDTKDYDVSWKPIINGTMTNSSSTRAEAGIKKRKTKWKCQNAWCYQNTLQTKSTPILGKFTTYKGGGYAMSLGRTLERTQKLLTALKSEKWIDELTRAVFMEFSLYNPNVNLFSSGTLIVEYLSTGAATTYQAISVFTLYNHLGSFGIIVLIFEIIYIIYIIYFLIFEILKMKRQKCHYFKQFWNLNECVIISFSIVSMAMYVMKTVFTNIAIKTVFESELGEFVNFNTIGLWDEIFNAVSAIVVFCATLKFMKLLRFNKHIGILAATLKHANKDLLGFSATFGIIFMAFTQFGNLIFGSKNPYYKDFISSLTSTFRFSLGQFDLKELQDSNYLLGSVYFVIFILIVIMGLMSMFVTILDQAYHEVKEEIEAQGDDNEIVDYFFEKIKKLNPKKKKIKRQHSSELNASTTSLRVNVKQNDTVDPLYSTSFNSLNFASASNFESHDSMSLY</sequence>
<proteinExistence type="inferred from homology"/>
<comment type="subcellular location">
    <subcellularLocation>
        <location evidence="1">Membrane</location>
        <topology evidence="1">Multi-pass membrane protein</topology>
    </subcellularLocation>
</comment>
<evidence type="ECO:0000256" key="2">
    <source>
        <dbReference type="ARBA" id="ARBA00007200"/>
    </source>
</evidence>
<feature type="non-terminal residue" evidence="11">
    <location>
        <position position="1"/>
    </location>
</feature>
<feature type="domain" description="Polycystin" evidence="10">
    <location>
        <begin position="223"/>
        <end position="446"/>
    </location>
</feature>
<dbReference type="GO" id="GO:0050982">
    <property type="term" value="P:detection of mechanical stimulus"/>
    <property type="evidence" value="ECO:0007669"/>
    <property type="project" value="TreeGrafter"/>
</dbReference>
<feature type="disulfide bond" evidence="7">
    <location>
        <begin position="286"/>
        <end position="299"/>
    </location>
</feature>
<dbReference type="PRINTS" id="PR01433">
    <property type="entry name" value="POLYCYSTIN2"/>
</dbReference>
<protein>
    <submittedName>
        <fullName evidence="11">Polycystic kidney disease 1-like 2-like</fullName>
    </submittedName>
</protein>
<name>A0A3M7PTT3_BRAPC</name>
<comment type="caution">
    <text evidence="11">The sequence shown here is derived from an EMBL/GenBank/DDBJ whole genome shotgun (WGS) entry which is preliminary data.</text>
</comment>
<dbReference type="PANTHER" id="PTHR10877">
    <property type="entry name" value="POLYCYSTIN FAMILY MEMBER"/>
    <property type="match status" value="1"/>
</dbReference>
<evidence type="ECO:0000259" key="9">
    <source>
        <dbReference type="Pfam" id="PF08016"/>
    </source>
</evidence>
<keyword evidence="3 8" id="KW-0812">Transmembrane</keyword>
<keyword evidence="4 8" id="KW-1133">Transmembrane helix</keyword>
<comment type="similarity">
    <text evidence="2">Belongs to the polycystin family.</text>
</comment>
<dbReference type="OrthoDB" id="444119at2759"/>
<evidence type="ECO:0000256" key="7">
    <source>
        <dbReference type="PIRSR" id="PIRSR603915-2"/>
    </source>
</evidence>
<dbReference type="Proteomes" id="UP000276133">
    <property type="component" value="Unassembled WGS sequence"/>
</dbReference>
<dbReference type="PANTHER" id="PTHR10877:SF194">
    <property type="entry name" value="LOCATION OF VULVA DEFECTIVE 1"/>
    <property type="match status" value="1"/>
</dbReference>
<evidence type="ECO:0000256" key="5">
    <source>
        <dbReference type="ARBA" id="ARBA00023136"/>
    </source>
</evidence>
<evidence type="ECO:0000256" key="4">
    <source>
        <dbReference type="ARBA" id="ARBA00022989"/>
    </source>
</evidence>